<evidence type="ECO:0000313" key="3">
    <source>
        <dbReference type="Proteomes" id="UP001066276"/>
    </source>
</evidence>
<sequence length="72" mass="8151">MKYYPTCGLKRNKMVGEGQKQHRRLKASGVPVAILRVAHTQEGSMITSPSVDEERGHQSQKYDLRPNSTPRD</sequence>
<dbReference type="EMBL" id="JANPWB010000006">
    <property type="protein sequence ID" value="KAJ1174752.1"/>
    <property type="molecule type" value="Genomic_DNA"/>
</dbReference>
<feature type="compositionally biased region" description="Polar residues" evidence="1">
    <location>
        <begin position="41"/>
        <end position="50"/>
    </location>
</feature>
<organism evidence="2 3">
    <name type="scientific">Pleurodeles waltl</name>
    <name type="common">Iberian ribbed newt</name>
    <dbReference type="NCBI Taxonomy" id="8319"/>
    <lineage>
        <taxon>Eukaryota</taxon>
        <taxon>Metazoa</taxon>
        <taxon>Chordata</taxon>
        <taxon>Craniata</taxon>
        <taxon>Vertebrata</taxon>
        <taxon>Euteleostomi</taxon>
        <taxon>Amphibia</taxon>
        <taxon>Batrachia</taxon>
        <taxon>Caudata</taxon>
        <taxon>Salamandroidea</taxon>
        <taxon>Salamandridae</taxon>
        <taxon>Pleurodelinae</taxon>
        <taxon>Pleurodeles</taxon>
    </lineage>
</organism>
<evidence type="ECO:0000256" key="1">
    <source>
        <dbReference type="SAM" id="MobiDB-lite"/>
    </source>
</evidence>
<dbReference type="AlphaFoldDB" id="A0AAV7TG01"/>
<name>A0AAV7TG01_PLEWA</name>
<proteinExistence type="predicted"/>
<dbReference type="Proteomes" id="UP001066276">
    <property type="component" value="Chromosome 3_2"/>
</dbReference>
<reference evidence="2" key="1">
    <citation type="journal article" date="2022" name="bioRxiv">
        <title>Sequencing and chromosome-scale assembly of the giantPleurodeles waltlgenome.</title>
        <authorList>
            <person name="Brown T."/>
            <person name="Elewa A."/>
            <person name="Iarovenko S."/>
            <person name="Subramanian E."/>
            <person name="Araus A.J."/>
            <person name="Petzold A."/>
            <person name="Susuki M."/>
            <person name="Suzuki K.-i.T."/>
            <person name="Hayashi T."/>
            <person name="Toyoda A."/>
            <person name="Oliveira C."/>
            <person name="Osipova E."/>
            <person name="Leigh N.D."/>
            <person name="Simon A."/>
            <person name="Yun M.H."/>
        </authorList>
    </citation>
    <scope>NUCLEOTIDE SEQUENCE</scope>
    <source>
        <strain evidence="2">20211129_DDA</strain>
        <tissue evidence="2">Liver</tissue>
    </source>
</reference>
<feature type="compositionally biased region" description="Basic and acidic residues" evidence="1">
    <location>
        <begin position="52"/>
        <end position="72"/>
    </location>
</feature>
<feature type="region of interest" description="Disordered" evidence="1">
    <location>
        <begin position="41"/>
        <end position="72"/>
    </location>
</feature>
<keyword evidence="3" id="KW-1185">Reference proteome</keyword>
<gene>
    <name evidence="2" type="ORF">NDU88_000045</name>
</gene>
<protein>
    <submittedName>
        <fullName evidence="2">Uncharacterized protein</fullName>
    </submittedName>
</protein>
<accession>A0AAV7TG01</accession>
<evidence type="ECO:0000313" key="2">
    <source>
        <dbReference type="EMBL" id="KAJ1174752.1"/>
    </source>
</evidence>
<comment type="caution">
    <text evidence="2">The sequence shown here is derived from an EMBL/GenBank/DDBJ whole genome shotgun (WGS) entry which is preliminary data.</text>
</comment>